<evidence type="ECO:0000313" key="1">
    <source>
        <dbReference type="EMBL" id="GAA3656299.1"/>
    </source>
</evidence>
<accession>A0ABP7BC78</accession>
<evidence type="ECO:0000313" key="2">
    <source>
        <dbReference type="Proteomes" id="UP001500711"/>
    </source>
</evidence>
<dbReference type="EMBL" id="BAABBE010000013">
    <property type="protein sequence ID" value="GAA3656299.1"/>
    <property type="molecule type" value="Genomic_DNA"/>
</dbReference>
<dbReference type="Proteomes" id="UP001500711">
    <property type="component" value="Unassembled WGS sequence"/>
</dbReference>
<proteinExistence type="predicted"/>
<dbReference type="InterPro" id="IPR021607">
    <property type="entry name" value="DUF3224"/>
</dbReference>
<organism evidence="1 2">
    <name type="scientific">Lentzea roselyniae</name>
    <dbReference type="NCBI Taxonomy" id="531940"/>
    <lineage>
        <taxon>Bacteria</taxon>
        <taxon>Bacillati</taxon>
        <taxon>Actinomycetota</taxon>
        <taxon>Actinomycetes</taxon>
        <taxon>Pseudonocardiales</taxon>
        <taxon>Pseudonocardiaceae</taxon>
        <taxon>Lentzea</taxon>
    </lineage>
</organism>
<reference evidence="2" key="1">
    <citation type="journal article" date="2019" name="Int. J. Syst. Evol. Microbiol.">
        <title>The Global Catalogue of Microorganisms (GCM) 10K type strain sequencing project: providing services to taxonomists for standard genome sequencing and annotation.</title>
        <authorList>
            <consortium name="The Broad Institute Genomics Platform"/>
            <consortium name="The Broad Institute Genome Sequencing Center for Infectious Disease"/>
            <person name="Wu L."/>
            <person name="Ma J."/>
        </authorList>
    </citation>
    <scope>NUCLEOTIDE SEQUENCE [LARGE SCALE GENOMIC DNA]</scope>
    <source>
        <strain evidence="2">JCM 17494</strain>
    </source>
</reference>
<name>A0ABP7BC78_9PSEU</name>
<protein>
    <recommendedName>
        <fullName evidence="3">DUF3224 domain-containing protein</fullName>
    </recommendedName>
</protein>
<dbReference type="Gene3D" id="2.40.350.10">
    <property type="entry name" value="SO1590-like"/>
    <property type="match status" value="1"/>
</dbReference>
<gene>
    <name evidence="1" type="ORF">GCM10022267_48150</name>
</gene>
<dbReference type="Pfam" id="PF11528">
    <property type="entry name" value="DUF3224"/>
    <property type="match status" value="1"/>
</dbReference>
<sequence length="128" mass="14023">MVRMKATGTIEVKSWDEKTWDGRPYQEVEGRKLTEAHVQFAYAGDVSGVGNCRYLMSYGDNVAWTTAIEEITTDDGTLVLRHVGAYRTSVEAVIEILDGTGAYAGARGAATIDWAEDGSATYTLEYEV</sequence>
<dbReference type="InterPro" id="IPR023159">
    <property type="entry name" value="SO1590-like_sf"/>
</dbReference>
<evidence type="ECO:0008006" key="3">
    <source>
        <dbReference type="Google" id="ProtNLM"/>
    </source>
</evidence>
<comment type="caution">
    <text evidence="1">The sequence shown here is derived from an EMBL/GenBank/DDBJ whole genome shotgun (WGS) entry which is preliminary data.</text>
</comment>
<dbReference type="SUPFAM" id="SSF159238">
    <property type="entry name" value="SO1590-like"/>
    <property type="match status" value="1"/>
</dbReference>
<keyword evidence="2" id="KW-1185">Reference proteome</keyword>